<dbReference type="EMBL" id="VRLW01000001">
    <property type="protein sequence ID" value="KAA1258410.1"/>
    <property type="molecule type" value="Genomic_DNA"/>
</dbReference>
<feature type="domain" description="Amine oxidase" evidence="6">
    <location>
        <begin position="14"/>
        <end position="491"/>
    </location>
</feature>
<keyword evidence="4 5" id="KW-0560">Oxidoreductase</keyword>
<dbReference type="Pfam" id="PF01593">
    <property type="entry name" value="Amino_oxidase"/>
    <property type="match status" value="1"/>
</dbReference>
<gene>
    <name evidence="7" type="primary">carC</name>
    <name evidence="7" type="ORF">LF1_09290</name>
</gene>
<comment type="pathway">
    <text evidence="1 5">Carotenoid biosynthesis.</text>
</comment>
<dbReference type="Gene3D" id="3.50.50.60">
    <property type="entry name" value="FAD/NAD(P)-binding domain"/>
    <property type="match status" value="2"/>
</dbReference>
<evidence type="ECO:0000313" key="7">
    <source>
        <dbReference type="EMBL" id="KAA1258410.1"/>
    </source>
</evidence>
<name>A0A5B1CFR5_9BACT</name>
<dbReference type="PANTHER" id="PTHR43734:SF1">
    <property type="entry name" value="PHYTOENE DESATURASE"/>
    <property type="match status" value="1"/>
</dbReference>
<evidence type="ECO:0000256" key="4">
    <source>
        <dbReference type="ARBA" id="ARBA00023002"/>
    </source>
</evidence>
<dbReference type="PRINTS" id="PR00419">
    <property type="entry name" value="ADXRDTASE"/>
</dbReference>
<reference evidence="7 8" key="1">
    <citation type="submission" date="2019-08" db="EMBL/GenBank/DDBJ databases">
        <title>Deep-cultivation of Planctomycetes and their phenomic and genomic characterization uncovers novel biology.</title>
        <authorList>
            <person name="Wiegand S."/>
            <person name="Jogler M."/>
            <person name="Boedeker C."/>
            <person name="Pinto D."/>
            <person name="Vollmers J."/>
            <person name="Rivas-Marin E."/>
            <person name="Kohn T."/>
            <person name="Peeters S.H."/>
            <person name="Heuer A."/>
            <person name="Rast P."/>
            <person name="Oberbeckmann S."/>
            <person name="Bunk B."/>
            <person name="Jeske O."/>
            <person name="Meyerdierks A."/>
            <person name="Storesund J.E."/>
            <person name="Kallscheuer N."/>
            <person name="Luecker S."/>
            <person name="Lage O.M."/>
            <person name="Pohl T."/>
            <person name="Merkel B.J."/>
            <person name="Hornburger P."/>
            <person name="Mueller R.-W."/>
            <person name="Bruemmer F."/>
            <person name="Labrenz M."/>
            <person name="Spormann A.M."/>
            <person name="Op Den Camp H."/>
            <person name="Overmann J."/>
            <person name="Amann R."/>
            <person name="Jetten M.S.M."/>
            <person name="Mascher T."/>
            <person name="Medema M.H."/>
            <person name="Devos D.P."/>
            <person name="Kaster A.-K."/>
            <person name="Ovreas L."/>
            <person name="Rohde M."/>
            <person name="Galperin M.Y."/>
            <person name="Jogler C."/>
        </authorList>
    </citation>
    <scope>NUCLEOTIDE SEQUENCE [LARGE SCALE GENOMIC DNA]</scope>
    <source>
        <strain evidence="7 8">LF1</strain>
    </source>
</reference>
<comment type="similarity">
    <text evidence="2 5">Belongs to the carotenoid/retinoid oxidoreductase family.</text>
</comment>
<dbReference type="RefSeq" id="WP_068265902.1">
    <property type="nucleotide sequence ID" value="NZ_LWSK01000101.1"/>
</dbReference>
<organism evidence="7 8">
    <name type="scientific">Rubripirellula obstinata</name>
    <dbReference type="NCBI Taxonomy" id="406547"/>
    <lineage>
        <taxon>Bacteria</taxon>
        <taxon>Pseudomonadati</taxon>
        <taxon>Planctomycetota</taxon>
        <taxon>Planctomycetia</taxon>
        <taxon>Pirellulales</taxon>
        <taxon>Pirellulaceae</taxon>
        <taxon>Rubripirellula</taxon>
    </lineage>
</organism>
<comment type="caution">
    <text evidence="7">The sequence shown here is derived from an EMBL/GenBank/DDBJ whole genome shotgun (WGS) entry which is preliminary data.</text>
</comment>
<dbReference type="InterPro" id="IPR036188">
    <property type="entry name" value="FAD/NAD-bd_sf"/>
</dbReference>
<sequence length="521" mass="58962">MSKRKVVIVGAGPGGLATAMQLAHAGCDVTIIERRDRVGGRTSAIEKDGFRFDCGPTFFLYPRVLGEIFESVGKTLAEEVPMHRLDPQYRLTFGNQDPSNIAKLDCSADMDAMDRQIADFSPSDVGALRRYMDDNRKKLEKFRPILESPFSSPLDLIRPSMLAAAKHLHPMRSLGKELERYFDDPRLVIAFAFQSKYLGMSPFQCPSLFSILSFLEYEYGVWHPEGGCSRVSERMGEIAESMGVKILLNQSVSSVEMQGKKVVALHTDEERFDADAFVVNADFADWMTKTIPNENRKRWSDEKLAQKRYSCSTYMLYLGIEGIYEDLPHHNIHISEKYEQNLREIEVEKVLSEDPSFYVQNASVTDVSLAPEGHSSIYVLVPVPHESENVDWNVESDPFREKTLDRLSAIGLGDIRDRIKVEHRITPDDWQSDYAIYRGATFNLAHNLGQMLHNRPRNRFEELDSVYLVGGGTHPGSGLPVIYESSRITSRLLLKDLGMSTDFIEEGTKMDVEGFETPTYA</sequence>
<evidence type="ECO:0000256" key="2">
    <source>
        <dbReference type="ARBA" id="ARBA00006046"/>
    </source>
</evidence>
<dbReference type="SUPFAM" id="SSF51905">
    <property type="entry name" value="FAD/NAD(P)-binding domain"/>
    <property type="match status" value="1"/>
</dbReference>
<keyword evidence="8" id="KW-1185">Reference proteome</keyword>
<dbReference type="Proteomes" id="UP000322699">
    <property type="component" value="Unassembled WGS sequence"/>
</dbReference>
<dbReference type="OrthoDB" id="9814556at2"/>
<proteinExistence type="inferred from homology"/>
<evidence type="ECO:0000256" key="3">
    <source>
        <dbReference type="ARBA" id="ARBA00022746"/>
    </source>
</evidence>
<dbReference type="PANTHER" id="PTHR43734">
    <property type="entry name" value="PHYTOENE DESATURASE"/>
    <property type="match status" value="1"/>
</dbReference>
<dbReference type="AlphaFoldDB" id="A0A5B1CFR5"/>
<dbReference type="GO" id="GO:0016117">
    <property type="term" value="P:carotenoid biosynthetic process"/>
    <property type="evidence" value="ECO:0007669"/>
    <property type="project" value="UniProtKB-KW"/>
</dbReference>
<keyword evidence="3 5" id="KW-0125">Carotenoid biosynthesis</keyword>
<dbReference type="NCBIfam" id="TIGR02734">
    <property type="entry name" value="crtI_fam"/>
    <property type="match status" value="1"/>
</dbReference>
<dbReference type="EC" id="1.3.99.26" evidence="7"/>
<dbReference type="GO" id="GO:0016491">
    <property type="term" value="F:oxidoreductase activity"/>
    <property type="evidence" value="ECO:0007669"/>
    <property type="project" value="UniProtKB-KW"/>
</dbReference>
<evidence type="ECO:0000313" key="8">
    <source>
        <dbReference type="Proteomes" id="UP000322699"/>
    </source>
</evidence>
<evidence type="ECO:0000256" key="1">
    <source>
        <dbReference type="ARBA" id="ARBA00004829"/>
    </source>
</evidence>
<protein>
    <submittedName>
        <fullName evidence="7">All-trans-zeta-carotene desaturase</fullName>
        <ecNumber evidence="7">1.3.99.26</ecNumber>
    </submittedName>
</protein>
<dbReference type="InterPro" id="IPR002937">
    <property type="entry name" value="Amino_oxidase"/>
</dbReference>
<evidence type="ECO:0000259" key="6">
    <source>
        <dbReference type="Pfam" id="PF01593"/>
    </source>
</evidence>
<dbReference type="InterPro" id="IPR014105">
    <property type="entry name" value="Carotenoid/retinoid_OxRdtase"/>
</dbReference>
<accession>A0A5B1CFR5</accession>
<evidence type="ECO:0000256" key="5">
    <source>
        <dbReference type="RuleBase" id="RU362075"/>
    </source>
</evidence>